<dbReference type="EMBL" id="BHZE01000014">
    <property type="protein sequence ID" value="GCD78004.1"/>
    <property type="molecule type" value="Genomic_DNA"/>
</dbReference>
<gene>
    <name evidence="1" type="ORF">JCM31826_14860</name>
</gene>
<dbReference type="Proteomes" id="UP000286715">
    <property type="component" value="Unassembled WGS sequence"/>
</dbReference>
<dbReference type="RefSeq" id="WP_124398067.1">
    <property type="nucleotide sequence ID" value="NZ_BHZE01000014.1"/>
</dbReference>
<evidence type="ECO:0000313" key="2">
    <source>
        <dbReference type="Proteomes" id="UP000286715"/>
    </source>
</evidence>
<dbReference type="Pfam" id="PF09700">
    <property type="entry name" value="Cas_Cmr3"/>
    <property type="match status" value="1"/>
</dbReference>
<name>A0A401XLY2_9FLAO</name>
<proteinExistence type="predicted"/>
<protein>
    <submittedName>
        <fullName evidence="1">Type III-B CRISPR module-associated protein Cmr3</fullName>
    </submittedName>
</protein>
<organism evidence="1 2">
    <name type="scientific">Thermaurantimonas aggregans</name>
    <dbReference type="NCBI Taxonomy" id="2173829"/>
    <lineage>
        <taxon>Bacteria</taxon>
        <taxon>Pseudomonadati</taxon>
        <taxon>Bacteroidota</taxon>
        <taxon>Flavobacteriia</taxon>
        <taxon>Flavobacteriales</taxon>
        <taxon>Schleiferiaceae</taxon>
        <taxon>Thermaurantimonas</taxon>
    </lineage>
</organism>
<dbReference type="AlphaFoldDB" id="A0A401XLY2"/>
<dbReference type="Gene3D" id="2.60.40.4350">
    <property type="match status" value="1"/>
</dbReference>
<sequence>MTKKTIHIEAIDTLFFRDGKPFSMGEDVWADGIFPPLPSVIYGALRSAYMFQQGITDPTQVIENTKNFILHNIYLLIDNTPYFTMPLDLVKFKDKDENEAKKIYFLKREPFNTGSNECPEILYTPLRKKVDELNKGILSKNRFVHYLNYNESEIFADSLSKYITSEPKIGIGRDNNSRTTSGEAEGKMYRVNMQRLDNAEKNKLKIAVEYENLTLDDTGIVRFGGENKSVFYKHIDQSQVPNLHLKTENLKSDILRVYLNTPAILENGYCPKAFLNSNDFELLTYAIGKPLFAGGFDMAKQAPKPMYKAVPAGSVYYLKAKNPQQVFEHLYQNNPFNEIEGFEKQGFGKFYIGTTPNN</sequence>
<evidence type="ECO:0000313" key="1">
    <source>
        <dbReference type="EMBL" id="GCD78004.1"/>
    </source>
</evidence>
<dbReference type="NCBIfam" id="TIGR01888">
    <property type="entry name" value="cas_cmr3"/>
    <property type="match status" value="1"/>
</dbReference>
<keyword evidence="2" id="KW-1185">Reference proteome</keyword>
<dbReference type="OrthoDB" id="6162707at2"/>
<dbReference type="InterPro" id="IPR019117">
    <property type="entry name" value="CRISPR-assoc_protein_Cmr3"/>
</dbReference>
<accession>A0A401XLY2</accession>
<dbReference type="Gene3D" id="3.30.70.2940">
    <property type="match status" value="1"/>
</dbReference>
<dbReference type="InterPro" id="IPR010165">
    <property type="entry name" value="CRISPR-Cmr3_IIIB"/>
</dbReference>
<comment type="caution">
    <text evidence="1">The sequence shown here is derived from an EMBL/GenBank/DDBJ whole genome shotgun (WGS) entry which is preliminary data.</text>
</comment>
<reference evidence="1 2" key="1">
    <citation type="submission" date="2018-11" db="EMBL/GenBank/DDBJ databases">
        <title>Schleiferia aggregans sp. nov., a moderately thermophilic heterotrophic bacterium isolated from microbial mats at a terrestrial hot spring.</title>
        <authorList>
            <person name="Iino T."/>
            <person name="Ohkuma M."/>
            <person name="Haruta S."/>
        </authorList>
    </citation>
    <scope>NUCLEOTIDE SEQUENCE [LARGE SCALE GENOMIC DNA]</scope>
    <source>
        <strain evidence="1 2">LA</strain>
    </source>
</reference>